<evidence type="ECO:0000313" key="7">
    <source>
        <dbReference type="Proteomes" id="UP000250123"/>
    </source>
</evidence>
<dbReference type="Proteomes" id="UP000250123">
    <property type="component" value="Chromosome SHEWBE"/>
</dbReference>
<accession>A0A330M0X3</accession>
<evidence type="ECO:0000313" key="6">
    <source>
        <dbReference type="EMBL" id="SQH74810.1"/>
    </source>
</evidence>
<dbReference type="Gene3D" id="1.20.120.1490">
    <property type="match status" value="1"/>
</dbReference>
<gene>
    <name evidence="6" type="ORF">SHEWBE_0833</name>
</gene>
<dbReference type="CDD" id="cd09916">
    <property type="entry name" value="CpxP_like"/>
    <property type="match status" value="1"/>
</dbReference>
<dbReference type="EMBL" id="LS483452">
    <property type="protein sequence ID" value="SQH74810.1"/>
    <property type="molecule type" value="Genomic_DNA"/>
</dbReference>
<dbReference type="Pfam" id="PF07813">
    <property type="entry name" value="LTXXQ"/>
    <property type="match status" value="1"/>
</dbReference>
<dbReference type="InterPro" id="IPR012899">
    <property type="entry name" value="LTXXQ"/>
</dbReference>
<dbReference type="RefSeq" id="WP_112351555.1">
    <property type="nucleotide sequence ID" value="NZ_LS483452.1"/>
</dbReference>
<evidence type="ECO:0000256" key="1">
    <source>
        <dbReference type="ARBA" id="ARBA00004418"/>
    </source>
</evidence>
<dbReference type="PANTHER" id="PTHR38102:SF1">
    <property type="entry name" value="PERIPLASMIC CHAPERONE SPY"/>
    <property type="match status" value="1"/>
</dbReference>
<name>A0A330M0X3_9GAMM</name>
<dbReference type="PIRSF" id="PIRSF034445">
    <property type="entry name" value="CpxP_Spy"/>
    <property type="match status" value="1"/>
</dbReference>
<evidence type="ECO:0000256" key="5">
    <source>
        <dbReference type="SAM" id="SignalP"/>
    </source>
</evidence>
<feature type="signal peptide" evidence="5">
    <location>
        <begin position="1"/>
        <end position="26"/>
    </location>
</feature>
<keyword evidence="3 5" id="KW-0732">Signal</keyword>
<reference evidence="7" key="1">
    <citation type="submission" date="2018-06" db="EMBL/GenBank/DDBJ databases">
        <authorList>
            <person name="Cea G.-C."/>
            <person name="William W."/>
        </authorList>
    </citation>
    <scope>NUCLEOTIDE SEQUENCE [LARGE SCALE GENOMIC DNA]</scope>
    <source>
        <strain evidence="7">DB21MT-2</strain>
    </source>
</reference>
<dbReference type="GO" id="GO:0051082">
    <property type="term" value="F:unfolded protein binding"/>
    <property type="evidence" value="ECO:0007669"/>
    <property type="project" value="TreeGrafter"/>
</dbReference>
<evidence type="ECO:0000256" key="4">
    <source>
        <dbReference type="ARBA" id="ARBA00022764"/>
    </source>
</evidence>
<evidence type="ECO:0000256" key="3">
    <source>
        <dbReference type="ARBA" id="ARBA00022729"/>
    </source>
</evidence>
<dbReference type="OrthoDB" id="6227479at2"/>
<dbReference type="KEGG" id="sbk:SHEWBE_0833"/>
<organism evidence="6 7">
    <name type="scientific">Shewanella benthica</name>
    <dbReference type="NCBI Taxonomy" id="43661"/>
    <lineage>
        <taxon>Bacteria</taxon>
        <taxon>Pseudomonadati</taxon>
        <taxon>Pseudomonadota</taxon>
        <taxon>Gammaproteobacteria</taxon>
        <taxon>Alteromonadales</taxon>
        <taxon>Shewanellaceae</taxon>
        <taxon>Shewanella</taxon>
    </lineage>
</organism>
<comment type="subcellular location">
    <subcellularLocation>
        <location evidence="1">Periplasm</location>
    </subcellularLocation>
</comment>
<dbReference type="GO" id="GO:0030288">
    <property type="term" value="C:outer membrane-bounded periplasmic space"/>
    <property type="evidence" value="ECO:0007669"/>
    <property type="project" value="TreeGrafter"/>
</dbReference>
<feature type="chain" id="PRO_5016441415" evidence="5">
    <location>
        <begin position="27"/>
        <end position="162"/>
    </location>
</feature>
<protein>
    <submittedName>
        <fullName evidence="6">Putative Spheroplast protein y</fullName>
    </submittedName>
</protein>
<dbReference type="AlphaFoldDB" id="A0A330M0X3"/>
<proteinExistence type="inferred from homology"/>
<sequence length="162" mass="18784">MKTNTFKAGLLAIVASTTLITSAVYAEDGKHDCQHHMKSERMAHHGGMRQLFKGLGLTDEQKSEIKLLIKEQKTAMKENRPSKEERTAKKAEFLSLITADSFDETKAQELMQVRQDKAKYKKLEMMKVQNKIYKLLMPEQQEQFKDNFEKGHSRKGERKGWH</sequence>
<dbReference type="PANTHER" id="PTHR38102">
    <property type="entry name" value="PERIPLASMIC CHAPERONE SPY"/>
    <property type="match status" value="1"/>
</dbReference>
<comment type="similarity">
    <text evidence="2">Belongs to the CpxP/Spy family.</text>
</comment>
<evidence type="ECO:0000256" key="2">
    <source>
        <dbReference type="ARBA" id="ARBA00008441"/>
    </source>
</evidence>
<dbReference type="InterPro" id="IPR052211">
    <property type="entry name" value="Cpx_auxiliary_protein"/>
</dbReference>
<keyword evidence="4" id="KW-0574">Periplasm</keyword>